<evidence type="ECO:0000313" key="2">
    <source>
        <dbReference type="Proteomes" id="UP000275256"/>
    </source>
</evidence>
<dbReference type="EMBL" id="REFW01000002">
    <property type="protein sequence ID" value="RMB60009.1"/>
    <property type="molecule type" value="Genomic_DNA"/>
</dbReference>
<dbReference type="RefSeq" id="WP_121901489.1">
    <property type="nucleotide sequence ID" value="NZ_REFW01000002.1"/>
</dbReference>
<proteinExistence type="predicted"/>
<sequence length="174" mass="18800">MTARMAAVSQPKARGMLFIHSAPAALCPHLEWAVGSVLGDNADLDWTDQPAEPRSRRAELSWTGDAGKGAALASKLAAYERVRFEVTEDATPGSDGQRFCFTPSLGAFSTTVGVHGDILISEDRIKNAIVAEAAGGDPIHLSLERLLGTPWDDELDTFRYASEDAPIRWLHQVV</sequence>
<keyword evidence="2" id="KW-1185">Reference proteome</keyword>
<reference evidence="1 2" key="1">
    <citation type="submission" date="2018-10" db="EMBL/GenBank/DDBJ databases">
        <title>Tessaracoccus antarcticuss sp. nov., isolated from sediment.</title>
        <authorList>
            <person name="Zhou L.Y."/>
            <person name="Du Z.J."/>
        </authorList>
    </citation>
    <scope>NUCLEOTIDE SEQUENCE [LARGE SCALE GENOMIC DNA]</scope>
    <source>
        <strain evidence="1 2">JDX10</strain>
    </source>
</reference>
<name>A0A3M0GFV3_9ACTN</name>
<comment type="caution">
    <text evidence="1">The sequence shown here is derived from an EMBL/GenBank/DDBJ whole genome shotgun (WGS) entry which is preliminary data.</text>
</comment>
<organism evidence="1 2">
    <name type="scientific">Tessaracoccus antarcticus</name>
    <dbReference type="NCBI Taxonomy" id="2479848"/>
    <lineage>
        <taxon>Bacteria</taxon>
        <taxon>Bacillati</taxon>
        <taxon>Actinomycetota</taxon>
        <taxon>Actinomycetes</taxon>
        <taxon>Propionibacteriales</taxon>
        <taxon>Propionibacteriaceae</taxon>
        <taxon>Tessaracoccus</taxon>
    </lineage>
</organism>
<dbReference type="InterPro" id="IPR021491">
    <property type="entry name" value="DUF3145"/>
</dbReference>
<evidence type="ECO:0000313" key="1">
    <source>
        <dbReference type="EMBL" id="RMB60009.1"/>
    </source>
</evidence>
<dbReference type="OrthoDB" id="3210860at2"/>
<dbReference type="Proteomes" id="UP000275256">
    <property type="component" value="Unassembled WGS sequence"/>
</dbReference>
<dbReference type="AlphaFoldDB" id="A0A3M0GFV3"/>
<dbReference type="Pfam" id="PF11343">
    <property type="entry name" value="DUF3145"/>
    <property type="match status" value="1"/>
</dbReference>
<protein>
    <submittedName>
        <fullName evidence="1">DUF3145 domain-containing protein</fullName>
    </submittedName>
</protein>
<accession>A0A3M0GFV3</accession>
<gene>
    <name evidence="1" type="ORF">EAX62_09850</name>
</gene>